<protein>
    <submittedName>
        <fullName evidence="2">Uncharacterized protein</fullName>
    </submittedName>
</protein>
<proteinExistence type="predicted"/>
<evidence type="ECO:0000256" key="1">
    <source>
        <dbReference type="SAM" id="MobiDB-lite"/>
    </source>
</evidence>
<reference evidence="2" key="1">
    <citation type="submission" date="2019-08" db="EMBL/GenBank/DDBJ databases">
        <authorList>
            <person name="Kucharzyk K."/>
            <person name="Murdoch R.W."/>
            <person name="Higgins S."/>
            <person name="Loffler F."/>
        </authorList>
    </citation>
    <scope>NUCLEOTIDE SEQUENCE</scope>
</reference>
<dbReference type="EMBL" id="VSSQ01025881">
    <property type="protein sequence ID" value="MPM74315.1"/>
    <property type="molecule type" value="Genomic_DNA"/>
</dbReference>
<name>A0A645CBL2_9ZZZZ</name>
<accession>A0A645CBL2</accession>
<feature type="region of interest" description="Disordered" evidence="1">
    <location>
        <begin position="23"/>
        <end position="46"/>
    </location>
</feature>
<dbReference type="AlphaFoldDB" id="A0A645CBL2"/>
<sequence>MVHISLEFFIVNTVQHLAVFNGAESGDGENLSLTAGEHSGAMRARQ</sequence>
<comment type="caution">
    <text evidence="2">The sequence shown here is derived from an EMBL/GenBank/DDBJ whole genome shotgun (WGS) entry which is preliminary data.</text>
</comment>
<organism evidence="2">
    <name type="scientific">bioreactor metagenome</name>
    <dbReference type="NCBI Taxonomy" id="1076179"/>
    <lineage>
        <taxon>unclassified sequences</taxon>
        <taxon>metagenomes</taxon>
        <taxon>ecological metagenomes</taxon>
    </lineage>
</organism>
<gene>
    <name evidence="2" type="ORF">SDC9_121302</name>
</gene>
<evidence type="ECO:0000313" key="2">
    <source>
        <dbReference type="EMBL" id="MPM74315.1"/>
    </source>
</evidence>